<evidence type="ECO:0000256" key="7">
    <source>
        <dbReference type="ARBA" id="ARBA00022989"/>
    </source>
</evidence>
<keyword evidence="2" id="KW-0813">Transport</keyword>
<evidence type="ECO:0000256" key="5">
    <source>
        <dbReference type="ARBA" id="ARBA00022729"/>
    </source>
</evidence>
<feature type="chain" id="PRO_5015350443" evidence="12">
    <location>
        <begin position="21"/>
        <end position="239"/>
    </location>
</feature>
<dbReference type="GO" id="GO:0046872">
    <property type="term" value="F:metal ion binding"/>
    <property type="evidence" value="ECO:0007669"/>
    <property type="project" value="UniProtKB-KW"/>
</dbReference>
<feature type="signal peptide" evidence="12">
    <location>
        <begin position="1"/>
        <end position="20"/>
    </location>
</feature>
<reference evidence="14 15" key="1">
    <citation type="submission" date="2017-07" db="EMBL/GenBank/DDBJ databases">
        <title>An improved, manually edited Actinidia chinensis var. chinensis (kiwifruit) genome highlights the challenges associated with draft genomes and gene prediction in plants.</title>
        <authorList>
            <person name="Pilkington S."/>
            <person name="Crowhurst R."/>
            <person name="Hilario E."/>
            <person name="Nardozza S."/>
            <person name="Fraser L."/>
            <person name="Peng Y."/>
            <person name="Gunaseelan K."/>
            <person name="Simpson R."/>
            <person name="Tahir J."/>
            <person name="Deroles S."/>
            <person name="Templeton K."/>
            <person name="Luo Z."/>
            <person name="Davy M."/>
            <person name="Cheng C."/>
            <person name="Mcneilage M."/>
            <person name="Scaglione D."/>
            <person name="Liu Y."/>
            <person name="Zhang Q."/>
            <person name="Datson P."/>
            <person name="De Silva N."/>
            <person name="Gardiner S."/>
            <person name="Bassett H."/>
            <person name="Chagne D."/>
            <person name="Mccallum J."/>
            <person name="Dzierzon H."/>
            <person name="Deng C."/>
            <person name="Wang Y.-Y."/>
            <person name="Barron N."/>
            <person name="Manako K."/>
            <person name="Bowen J."/>
            <person name="Foster T."/>
            <person name="Erridge Z."/>
            <person name="Tiffin H."/>
            <person name="Waite C."/>
            <person name="Davies K."/>
            <person name="Grierson E."/>
            <person name="Laing W."/>
            <person name="Kirk R."/>
            <person name="Chen X."/>
            <person name="Wood M."/>
            <person name="Montefiori M."/>
            <person name="Brummell D."/>
            <person name="Schwinn K."/>
            <person name="Catanach A."/>
            <person name="Fullerton C."/>
            <person name="Li D."/>
            <person name="Meiyalaghan S."/>
            <person name="Nieuwenhuizen N."/>
            <person name="Read N."/>
            <person name="Prakash R."/>
            <person name="Hunter D."/>
            <person name="Zhang H."/>
            <person name="Mckenzie M."/>
            <person name="Knabel M."/>
            <person name="Harris A."/>
            <person name="Allan A."/>
            <person name="Chen A."/>
            <person name="Janssen B."/>
            <person name="Plunkett B."/>
            <person name="Dwamena C."/>
            <person name="Voogd C."/>
            <person name="Leif D."/>
            <person name="Lafferty D."/>
            <person name="Souleyre E."/>
            <person name="Varkonyi-Gasic E."/>
            <person name="Gambi F."/>
            <person name="Hanley J."/>
            <person name="Yao J.-L."/>
            <person name="Cheung J."/>
            <person name="David K."/>
            <person name="Warren B."/>
            <person name="Marsh K."/>
            <person name="Snowden K."/>
            <person name="Lin-Wang K."/>
            <person name="Brian L."/>
            <person name="Martinez-Sanchez M."/>
            <person name="Wang M."/>
            <person name="Ileperuma N."/>
            <person name="Macnee N."/>
            <person name="Campin R."/>
            <person name="Mcatee P."/>
            <person name="Drummond R."/>
            <person name="Espley R."/>
            <person name="Ireland H."/>
            <person name="Wu R."/>
            <person name="Atkinson R."/>
            <person name="Karunairetnam S."/>
            <person name="Bulley S."/>
            <person name="Chunkath S."/>
            <person name="Hanley Z."/>
            <person name="Storey R."/>
            <person name="Thrimawithana A."/>
            <person name="Thomson S."/>
            <person name="David C."/>
            <person name="Testolin R."/>
        </authorList>
    </citation>
    <scope>NUCLEOTIDE SEQUENCE [LARGE SCALE GENOMIC DNA]</scope>
    <source>
        <strain evidence="15">cv. Red5</strain>
        <tissue evidence="14">Young leaf</tissue>
    </source>
</reference>
<evidence type="ECO:0000256" key="12">
    <source>
        <dbReference type="SAM" id="SignalP"/>
    </source>
</evidence>
<evidence type="ECO:0000256" key="6">
    <source>
        <dbReference type="ARBA" id="ARBA00022982"/>
    </source>
</evidence>
<dbReference type="Gramene" id="PSS24388">
    <property type="protein sequence ID" value="PSS24388"/>
    <property type="gene ID" value="CEY00_Acc16977"/>
</dbReference>
<comment type="subcellular location">
    <subcellularLocation>
        <location evidence="1">Membrane</location>
        <topology evidence="1">Single-pass type I membrane protein</topology>
    </subcellularLocation>
</comment>
<dbReference type="STRING" id="1590841.A0A2R6RA40"/>
<dbReference type="CDD" id="cd04216">
    <property type="entry name" value="Phytocyanin"/>
    <property type="match status" value="2"/>
</dbReference>
<dbReference type="SUPFAM" id="SSF49503">
    <property type="entry name" value="Cupredoxins"/>
    <property type="match status" value="2"/>
</dbReference>
<accession>A0A2R6RA40</accession>
<keyword evidence="9" id="KW-0472">Membrane</keyword>
<evidence type="ECO:0000256" key="8">
    <source>
        <dbReference type="ARBA" id="ARBA00023008"/>
    </source>
</evidence>
<dbReference type="Pfam" id="PF02298">
    <property type="entry name" value="Cu_bind_like"/>
    <property type="match status" value="2"/>
</dbReference>
<evidence type="ECO:0000256" key="2">
    <source>
        <dbReference type="ARBA" id="ARBA00022448"/>
    </source>
</evidence>
<keyword evidence="3" id="KW-0812">Transmembrane</keyword>
<dbReference type="OMA" id="SAREYKV"/>
<dbReference type="GO" id="GO:0009055">
    <property type="term" value="F:electron transfer activity"/>
    <property type="evidence" value="ECO:0007669"/>
    <property type="project" value="InterPro"/>
</dbReference>
<proteinExistence type="predicted"/>
<evidence type="ECO:0000256" key="3">
    <source>
        <dbReference type="ARBA" id="ARBA00022692"/>
    </source>
</evidence>
<keyword evidence="10" id="KW-1015">Disulfide bond</keyword>
<comment type="caution">
    <text evidence="14">The sequence shown here is derived from an EMBL/GenBank/DDBJ whole genome shotgun (WGS) entry which is preliminary data.</text>
</comment>
<feature type="domain" description="Phytocyanin" evidence="13">
    <location>
        <begin position="21"/>
        <end position="121"/>
    </location>
</feature>
<evidence type="ECO:0000256" key="9">
    <source>
        <dbReference type="ARBA" id="ARBA00023136"/>
    </source>
</evidence>
<dbReference type="InterPro" id="IPR039391">
    <property type="entry name" value="Phytocyanin-like"/>
</dbReference>
<evidence type="ECO:0000313" key="15">
    <source>
        <dbReference type="Proteomes" id="UP000241394"/>
    </source>
</evidence>
<dbReference type="EMBL" id="NKQK01000008">
    <property type="protein sequence ID" value="PSS24388.1"/>
    <property type="molecule type" value="Genomic_DNA"/>
</dbReference>
<evidence type="ECO:0000259" key="13">
    <source>
        <dbReference type="PROSITE" id="PS51485"/>
    </source>
</evidence>
<keyword evidence="15" id="KW-1185">Reference proteome</keyword>
<dbReference type="InterPro" id="IPR003245">
    <property type="entry name" value="Phytocyanin_dom"/>
</dbReference>
<keyword evidence="6" id="KW-0249">Electron transport</keyword>
<evidence type="ECO:0000256" key="11">
    <source>
        <dbReference type="ARBA" id="ARBA00023180"/>
    </source>
</evidence>
<keyword evidence="8" id="KW-0186">Copper</keyword>
<keyword evidence="5 12" id="KW-0732">Signal</keyword>
<dbReference type="InterPro" id="IPR008972">
    <property type="entry name" value="Cupredoxin"/>
</dbReference>
<evidence type="ECO:0000313" key="14">
    <source>
        <dbReference type="EMBL" id="PSS24388.1"/>
    </source>
</evidence>
<dbReference type="FunFam" id="2.60.40.420:FF:000067">
    <property type="entry name" value="Cupredoxin superfamily protein"/>
    <property type="match status" value="2"/>
</dbReference>
<dbReference type="PANTHER" id="PTHR33021">
    <property type="entry name" value="BLUE COPPER PROTEIN"/>
    <property type="match status" value="1"/>
</dbReference>
<evidence type="ECO:0000256" key="4">
    <source>
        <dbReference type="ARBA" id="ARBA00022723"/>
    </source>
</evidence>
<dbReference type="PANTHER" id="PTHR33021:SF533">
    <property type="entry name" value="PHYTOCYANIN DOMAIN-CONTAINING PROTEIN"/>
    <property type="match status" value="1"/>
</dbReference>
<evidence type="ECO:0000256" key="10">
    <source>
        <dbReference type="ARBA" id="ARBA00023157"/>
    </source>
</evidence>
<name>A0A2R6RA40_ACTCC</name>
<dbReference type="Gene3D" id="2.60.40.420">
    <property type="entry name" value="Cupredoxins - blue copper proteins"/>
    <property type="match status" value="2"/>
</dbReference>
<dbReference type="OrthoDB" id="687943at2759"/>
<dbReference type="Proteomes" id="UP000241394">
    <property type="component" value="Chromosome LG8"/>
</dbReference>
<sequence>MAFKHVFIILAIISPIMVSAKDFIVGDDKGWTTNFNYQAWAKGKNFRVGDRLVFKYSVGSHNVFKVNGTGFQNCIKPPLSEALKTGNDVIVLATPGQKWYICGVANHCDKAGMRLSIFVNAKPSPPIHVPSPSSPLRKPKDFIVGDERGWTKFFDYQAWANGKDFRVGDRLVFNYRVGVHNVFKVTEGSFFNCIKSPLEKPRTSGKDIIELKTPGQKFYLCGVADHCAKAGMKLFINVN</sequence>
<gene>
    <name evidence="14" type="ORF">CEY00_Acc16977</name>
</gene>
<dbReference type="InParanoid" id="A0A2R6RA40"/>
<dbReference type="AlphaFoldDB" id="A0A2R6RA40"/>
<dbReference type="GO" id="GO:0009610">
    <property type="term" value="P:response to symbiotic fungus"/>
    <property type="evidence" value="ECO:0007669"/>
    <property type="project" value="UniProtKB-ARBA"/>
</dbReference>
<feature type="domain" description="Phytocyanin" evidence="13">
    <location>
        <begin position="140"/>
        <end position="239"/>
    </location>
</feature>
<reference evidence="15" key="2">
    <citation type="journal article" date="2018" name="BMC Genomics">
        <title>A manually annotated Actinidia chinensis var. chinensis (kiwifruit) genome highlights the challenges associated with draft genomes and gene prediction in plants.</title>
        <authorList>
            <person name="Pilkington S.M."/>
            <person name="Crowhurst R."/>
            <person name="Hilario E."/>
            <person name="Nardozza S."/>
            <person name="Fraser L."/>
            <person name="Peng Y."/>
            <person name="Gunaseelan K."/>
            <person name="Simpson R."/>
            <person name="Tahir J."/>
            <person name="Deroles S.C."/>
            <person name="Templeton K."/>
            <person name="Luo Z."/>
            <person name="Davy M."/>
            <person name="Cheng C."/>
            <person name="McNeilage M."/>
            <person name="Scaglione D."/>
            <person name="Liu Y."/>
            <person name="Zhang Q."/>
            <person name="Datson P."/>
            <person name="De Silva N."/>
            <person name="Gardiner S.E."/>
            <person name="Bassett H."/>
            <person name="Chagne D."/>
            <person name="McCallum J."/>
            <person name="Dzierzon H."/>
            <person name="Deng C."/>
            <person name="Wang Y.Y."/>
            <person name="Barron L."/>
            <person name="Manako K."/>
            <person name="Bowen J."/>
            <person name="Foster T.M."/>
            <person name="Erridge Z.A."/>
            <person name="Tiffin H."/>
            <person name="Waite C.N."/>
            <person name="Davies K.M."/>
            <person name="Grierson E.P."/>
            <person name="Laing W.A."/>
            <person name="Kirk R."/>
            <person name="Chen X."/>
            <person name="Wood M."/>
            <person name="Montefiori M."/>
            <person name="Brummell D.A."/>
            <person name="Schwinn K.E."/>
            <person name="Catanach A."/>
            <person name="Fullerton C."/>
            <person name="Li D."/>
            <person name="Meiyalaghan S."/>
            <person name="Nieuwenhuizen N."/>
            <person name="Read N."/>
            <person name="Prakash R."/>
            <person name="Hunter D."/>
            <person name="Zhang H."/>
            <person name="McKenzie M."/>
            <person name="Knabel M."/>
            <person name="Harris A."/>
            <person name="Allan A.C."/>
            <person name="Gleave A."/>
            <person name="Chen A."/>
            <person name="Janssen B.J."/>
            <person name="Plunkett B."/>
            <person name="Ampomah-Dwamena C."/>
            <person name="Voogd C."/>
            <person name="Leif D."/>
            <person name="Lafferty D."/>
            <person name="Souleyre E.J.F."/>
            <person name="Varkonyi-Gasic E."/>
            <person name="Gambi F."/>
            <person name="Hanley J."/>
            <person name="Yao J.L."/>
            <person name="Cheung J."/>
            <person name="David K.M."/>
            <person name="Warren B."/>
            <person name="Marsh K."/>
            <person name="Snowden K.C."/>
            <person name="Lin-Wang K."/>
            <person name="Brian L."/>
            <person name="Martinez-Sanchez M."/>
            <person name="Wang M."/>
            <person name="Ileperuma N."/>
            <person name="Macnee N."/>
            <person name="Campin R."/>
            <person name="McAtee P."/>
            <person name="Drummond R.S.M."/>
            <person name="Espley R.V."/>
            <person name="Ireland H.S."/>
            <person name="Wu R."/>
            <person name="Atkinson R.G."/>
            <person name="Karunairetnam S."/>
            <person name="Bulley S."/>
            <person name="Chunkath S."/>
            <person name="Hanley Z."/>
            <person name="Storey R."/>
            <person name="Thrimawithana A.H."/>
            <person name="Thomson S."/>
            <person name="David C."/>
            <person name="Testolin R."/>
            <person name="Huang H."/>
            <person name="Hellens R.P."/>
            <person name="Schaffer R.J."/>
        </authorList>
    </citation>
    <scope>NUCLEOTIDE SEQUENCE [LARGE SCALE GENOMIC DNA]</scope>
    <source>
        <strain evidence="15">cv. Red5</strain>
    </source>
</reference>
<keyword evidence="7" id="KW-1133">Transmembrane helix</keyword>
<keyword evidence="4" id="KW-0479">Metal-binding</keyword>
<dbReference type="PROSITE" id="PS51485">
    <property type="entry name" value="PHYTOCYANIN"/>
    <property type="match status" value="2"/>
</dbReference>
<dbReference type="GO" id="GO:0005886">
    <property type="term" value="C:plasma membrane"/>
    <property type="evidence" value="ECO:0007669"/>
    <property type="project" value="TreeGrafter"/>
</dbReference>
<protein>
    <submittedName>
        <fullName evidence="14">Uclacyanin 1 like</fullName>
    </submittedName>
</protein>
<organism evidence="14 15">
    <name type="scientific">Actinidia chinensis var. chinensis</name>
    <name type="common">Chinese soft-hair kiwi</name>
    <dbReference type="NCBI Taxonomy" id="1590841"/>
    <lineage>
        <taxon>Eukaryota</taxon>
        <taxon>Viridiplantae</taxon>
        <taxon>Streptophyta</taxon>
        <taxon>Embryophyta</taxon>
        <taxon>Tracheophyta</taxon>
        <taxon>Spermatophyta</taxon>
        <taxon>Magnoliopsida</taxon>
        <taxon>eudicotyledons</taxon>
        <taxon>Gunneridae</taxon>
        <taxon>Pentapetalae</taxon>
        <taxon>asterids</taxon>
        <taxon>Ericales</taxon>
        <taxon>Actinidiaceae</taxon>
        <taxon>Actinidia</taxon>
    </lineage>
</organism>
<keyword evidence="11" id="KW-0325">Glycoprotein</keyword>
<evidence type="ECO:0000256" key="1">
    <source>
        <dbReference type="ARBA" id="ARBA00004479"/>
    </source>
</evidence>